<evidence type="ECO:0000313" key="2">
    <source>
        <dbReference type="EMBL" id="PQM34074.1"/>
    </source>
</evidence>
<dbReference type="Proteomes" id="UP000250321">
    <property type="component" value="Unassembled WGS sequence"/>
</dbReference>
<gene>
    <name evidence="2" type="ORF">Pyn_23463</name>
</gene>
<sequence length="64" mass="7263">MSIFWNNSRIVHIIFLEEVMAVLTLKGPQEAEQFVTARKAINPMNLAAKTDAAKNKPTYTYSHI</sequence>
<keyword evidence="1" id="KW-0732">Signal</keyword>
<dbReference type="AlphaFoldDB" id="A0A314UCH1"/>
<organism evidence="2 3">
    <name type="scientific">Prunus yedoensis var. nudiflora</name>
    <dbReference type="NCBI Taxonomy" id="2094558"/>
    <lineage>
        <taxon>Eukaryota</taxon>
        <taxon>Viridiplantae</taxon>
        <taxon>Streptophyta</taxon>
        <taxon>Embryophyta</taxon>
        <taxon>Tracheophyta</taxon>
        <taxon>Spermatophyta</taxon>
        <taxon>Magnoliopsida</taxon>
        <taxon>eudicotyledons</taxon>
        <taxon>Gunneridae</taxon>
        <taxon>Pentapetalae</taxon>
        <taxon>rosids</taxon>
        <taxon>fabids</taxon>
        <taxon>Rosales</taxon>
        <taxon>Rosaceae</taxon>
        <taxon>Amygdaloideae</taxon>
        <taxon>Amygdaleae</taxon>
        <taxon>Prunus</taxon>
    </lineage>
</organism>
<feature type="chain" id="PRO_5016403352" evidence="1">
    <location>
        <begin position="22"/>
        <end position="64"/>
    </location>
</feature>
<comment type="caution">
    <text evidence="2">The sequence shown here is derived from an EMBL/GenBank/DDBJ whole genome shotgun (WGS) entry which is preliminary data.</text>
</comment>
<proteinExistence type="predicted"/>
<dbReference type="EMBL" id="PJQY01003838">
    <property type="protein sequence ID" value="PQM34074.1"/>
    <property type="molecule type" value="Genomic_DNA"/>
</dbReference>
<accession>A0A314UCH1</accession>
<evidence type="ECO:0000256" key="1">
    <source>
        <dbReference type="SAM" id="SignalP"/>
    </source>
</evidence>
<dbReference type="OrthoDB" id="1168839at2759"/>
<keyword evidence="3" id="KW-1185">Reference proteome</keyword>
<feature type="signal peptide" evidence="1">
    <location>
        <begin position="1"/>
        <end position="21"/>
    </location>
</feature>
<protein>
    <submittedName>
        <fullName evidence="2">Uncharacterized protein</fullName>
    </submittedName>
</protein>
<reference evidence="2 3" key="1">
    <citation type="submission" date="2018-02" db="EMBL/GenBank/DDBJ databases">
        <title>Draft genome of wild Prunus yedoensis var. nudiflora.</title>
        <authorList>
            <person name="Baek S."/>
            <person name="Kim J.-H."/>
            <person name="Choi K."/>
            <person name="Kim G.-B."/>
            <person name="Cho A."/>
            <person name="Jang H."/>
            <person name="Shin C.-H."/>
            <person name="Yu H.-J."/>
            <person name="Mun J.-H."/>
        </authorList>
    </citation>
    <scope>NUCLEOTIDE SEQUENCE [LARGE SCALE GENOMIC DNA]</scope>
    <source>
        <strain evidence="3">cv. Jeju island</strain>
        <tissue evidence="2">Leaf</tissue>
    </source>
</reference>
<evidence type="ECO:0000313" key="3">
    <source>
        <dbReference type="Proteomes" id="UP000250321"/>
    </source>
</evidence>
<name>A0A314UCH1_PRUYE</name>